<evidence type="ECO:0000256" key="11">
    <source>
        <dbReference type="ARBA" id="ARBA00022824"/>
    </source>
</evidence>
<dbReference type="Pfam" id="PF12678">
    <property type="entry name" value="zf-rbx1"/>
    <property type="match status" value="1"/>
</dbReference>
<protein>
    <recommendedName>
        <fullName evidence="5">RING-type E3 ubiquitin transferase</fullName>
        <ecNumber evidence="5">2.3.2.27</ecNumber>
    </recommendedName>
</protein>
<evidence type="ECO:0000313" key="20">
    <source>
        <dbReference type="EMBL" id="KAF5590492.1"/>
    </source>
</evidence>
<feature type="transmembrane region" description="Helical" evidence="18">
    <location>
        <begin position="36"/>
        <end position="60"/>
    </location>
</feature>
<evidence type="ECO:0000256" key="10">
    <source>
        <dbReference type="ARBA" id="ARBA00022786"/>
    </source>
</evidence>
<reference evidence="20 21" key="1">
    <citation type="submission" date="2020-05" db="EMBL/GenBank/DDBJ databases">
        <title>Identification and distribution of gene clusters putatively required for synthesis of sphingolipid metabolism inhibitors in phylogenetically diverse species of the filamentous fungus Fusarium.</title>
        <authorList>
            <person name="Kim H.-S."/>
            <person name="Busman M."/>
            <person name="Brown D.W."/>
            <person name="Divon H."/>
            <person name="Uhlig S."/>
            <person name="Proctor R.H."/>
        </authorList>
    </citation>
    <scope>NUCLEOTIDE SEQUENCE [LARGE SCALE GENOMIC DNA]</scope>
    <source>
        <strain evidence="20 21">NRRL 66333</strain>
    </source>
</reference>
<feature type="domain" description="RING-type" evidence="19">
    <location>
        <begin position="344"/>
        <end position="396"/>
    </location>
</feature>
<dbReference type="UniPathway" id="UPA00143"/>
<comment type="pathway">
    <text evidence="3">Protein modification; protein ubiquitination.</text>
</comment>
<dbReference type="AlphaFoldDB" id="A0A8H5LFI0"/>
<evidence type="ECO:0000256" key="4">
    <source>
        <dbReference type="ARBA" id="ARBA00010089"/>
    </source>
</evidence>
<dbReference type="GeneID" id="59310150"/>
<dbReference type="GO" id="GO:0036503">
    <property type="term" value="P:ERAD pathway"/>
    <property type="evidence" value="ECO:0007669"/>
    <property type="project" value="TreeGrafter"/>
</dbReference>
<sequence>MRLGWYAGASTALAGGVVLSAFYQRANFYSAMVYLAQSNFCLLVLVNFSFLVYSSFVYGLTRMFFGPLRAVEVEQLTERAWFAITETCLAMTIFREEIGAWFLVMFAALVTGKVWGWIGDGRVEVLEQQPPANPRLFHLRLSVSLTLSFIYDIYILRYTINTVIQQARPNMMVMFLFEFAVLATSSWRTAARYALSLTEQNIQEAQKRKRLAERRQEVRQERETIIRRREVAAAAGEEVSDEPLPSEDDIDEMDIEVPGWSAKGEFVLWLDLITDLVKLGIYIVFFFMLLAFYGLPIHIMRDLFMTARDFIKRLGALLRYRKAIQEMNRYPDATQEELEREDTCIICREEMRPWDPENNPGAMDRIRPKKLPCGHILHLGCLKSWLERQQVCPTCRSPVTLGETAPRAGQNRAAGLRIELGGRRPANQPAANPGDAPVQGQQNGGAQPEQRPAGPRIFNIGPLRVGFGANGQQVRELAQQFGVPPAAPNPQGLAPPTPNAAGHTAPATPLPTGDNLQNVGNLISQADQLIQREMQSLQLAHQELQTIHLLQAELYRLRQRQQHTEQQPSIQTQAIPPTAVPLPQPLIPQQFPITPQMSMPPGFPQFPGIPPRQPSPLMARHGAPLNAVPIPAGSAELPEGVVIPPGWSLLPLQRLDGGQASTQPSPQVGPQATVADNINVPQTMSTVRQPSPIGSRNQGAQPVENSSLTPTEQRPPQLTPQFTRAVEPPQVVAPSPRMPNWGGSAQLFGNGSRLDHADPVTQNEPQAEGSSSQTGPAEATSQPSPTAEHTPQGTPPSHSDEDDTSEIDSKDKGKARAVTVEEVEDEENVKD</sequence>
<feature type="region of interest" description="Disordered" evidence="17">
    <location>
        <begin position="423"/>
        <end position="459"/>
    </location>
</feature>
<name>A0A8H5LFI0_GIBSU</name>
<comment type="similarity">
    <text evidence="4">Belongs to the HRD1 family.</text>
</comment>
<feature type="coiled-coil region" evidence="16">
    <location>
        <begin position="195"/>
        <end position="228"/>
    </location>
</feature>
<keyword evidence="16" id="KW-0175">Coiled coil</keyword>
<dbReference type="EMBL" id="JAAOAV010000192">
    <property type="protein sequence ID" value="KAF5590492.1"/>
    <property type="molecule type" value="Genomic_DNA"/>
</dbReference>
<dbReference type="InterPro" id="IPR058051">
    <property type="entry name" value="Znf_RING_synoviolin"/>
</dbReference>
<keyword evidence="8" id="KW-0479">Metal-binding</keyword>
<dbReference type="InterPro" id="IPR050731">
    <property type="entry name" value="HRD1_E3_ubiq-ligases"/>
</dbReference>
<evidence type="ECO:0000256" key="2">
    <source>
        <dbReference type="ARBA" id="ARBA00004477"/>
    </source>
</evidence>
<dbReference type="PROSITE" id="PS50089">
    <property type="entry name" value="ZF_RING_2"/>
    <property type="match status" value="1"/>
</dbReference>
<keyword evidence="21" id="KW-1185">Reference proteome</keyword>
<evidence type="ECO:0000256" key="7">
    <source>
        <dbReference type="ARBA" id="ARBA00022692"/>
    </source>
</evidence>
<evidence type="ECO:0000256" key="12">
    <source>
        <dbReference type="ARBA" id="ARBA00022833"/>
    </source>
</evidence>
<evidence type="ECO:0000256" key="9">
    <source>
        <dbReference type="ARBA" id="ARBA00022771"/>
    </source>
</evidence>
<dbReference type="SUPFAM" id="SSF57850">
    <property type="entry name" value="RING/U-box"/>
    <property type="match status" value="1"/>
</dbReference>
<dbReference type="GO" id="GO:0005789">
    <property type="term" value="C:endoplasmic reticulum membrane"/>
    <property type="evidence" value="ECO:0007669"/>
    <property type="project" value="UniProtKB-SubCell"/>
</dbReference>
<feature type="region of interest" description="Disordered" evidence="17">
    <location>
        <begin position="656"/>
        <end position="718"/>
    </location>
</feature>
<comment type="caution">
    <text evidence="20">The sequence shown here is derived from an EMBL/GenBank/DDBJ whole genome shotgun (WGS) entry which is preliminary data.</text>
</comment>
<evidence type="ECO:0000256" key="8">
    <source>
        <dbReference type="ARBA" id="ARBA00022723"/>
    </source>
</evidence>
<evidence type="ECO:0000256" key="17">
    <source>
        <dbReference type="SAM" id="MobiDB-lite"/>
    </source>
</evidence>
<organism evidence="20 21">
    <name type="scientific">Gibberella subglutinans</name>
    <name type="common">Fusarium subglutinans</name>
    <dbReference type="NCBI Taxonomy" id="42677"/>
    <lineage>
        <taxon>Eukaryota</taxon>
        <taxon>Fungi</taxon>
        <taxon>Dikarya</taxon>
        <taxon>Ascomycota</taxon>
        <taxon>Pezizomycotina</taxon>
        <taxon>Sordariomycetes</taxon>
        <taxon>Hypocreomycetidae</taxon>
        <taxon>Hypocreales</taxon>
        <taxon>Nectriaceae</taxon>
        <taxon>Fusarium</taxon>
        <taxon>Fusarium fujikuroi species complex</taxon>
    </lineage>
</organism>
<evidence type="ECO:0000256" key="6">
    <source>
        <dbReference type="ARBA" id="ARBA00022679"/>
    </source>
</evidence>
<dbReference type="GO" id="GO:0008270">
    <property type="term" value="F:zinc ion binding"/>
    <property type="evidence" value="ECO:0007669"/>
    <property type="project" value="UniProtKB-KW"/>
</dbReference>
<feature type="region of interest" description="Disordered" evidence="17">
    <location>
        <begin position="730"/>
        <end position="831"/>
    </location>
</feature>
<dbReference type="PANTHER" id="PTHR22763">
    <property type="entry name" value="RING ZINC FINGER PROTEIN"/>
    <property type="match status" value="1"/>
</dbReference>
<comment type="subcellular location">
    <subcellularLocation>
        <location evidence="2">Endoplasmic reticulum membrane</location>
        <topology evidence="2">Multi-pass membrane protein</topology>
    </subcellularLocation>
</comment>
<keyword evidence="6" id="KW-0808">Transferase</keyword>
<dbReference type="InterPro" id="IPR013083">
    <property type="entry name" value="Znf_RING/FYVE/PHD"/>
</dbReference>
<dbReference type="Gene3D" id="3.30.40.10">
    <property type="entry name" value="Zinc/RING finger domain, C3HC4 (zinc finger)"/>
    <property type="match status" value="1"/>
</dbReference>
<dbReference type="GO" id="GO:0016567">
    <property type="term" value="P:protein ubiquitination"/>
    <property type="evidence" value="ECO:0007669"/>
    <property type="project" value="UniProtKB-UniPathway"/>
</dbReference>
<feature type="compositionally biased region" description="Polar residues" evidence="17">
    <location>
        <begin position="760"/>
        <end position="797"/>
    </location>
</feature>
<feature type="transmembrane region" description="Helical" evidence="18">
    <location>
        <begin position="138"/>
        <end position="160"/>
    </location>
</feature>
<feature type="compositionally biased region" description="Pro residues" evidence="17">
    <location>
        <begin position="485"/>
        <end position="498"/>
    </location>
</feature>
<evidence type="ECO:0000256" key="3">
    <source>
        <dbReference type="ARBA" id="ARBA00004906"/>
    </source>
</evidence>
<feature type="transmembrane region" description="Helical" evidence="18">
    <location>
        <begin position="98"/>
        <end position="118"/>
    </location>
</feature>
<evidence type="ECO:0000256" key="14">
    <source>
        <dbReference type="ARBA" id="ARBA00023136"/>
    </source>
</evidence>
<dbReference type="SMART" id="SM00184">
    <property type="entry name" value="RING"/>
    <property type="match status" value="1"/>
</dbReference>
<evidence type="ECO:0000256" key="5">
    <source>
        <dbReference type="ARBA" id="ARBA00012483"/>
    </source>
</evidence>
<dbReference type="RefSeq" id="XP_036533699.1">
    <property type="nucleotide sequence ID" value="XM_036675432.1"/>
</dbReference>
<keyword evidence="12" id="KW-0862">Zinc</keyword>
<gene>
    <name evidence="20" type="ORF">FSUBG_10815</name>
</gene>
<dbReference type="InterPro" id="IPR024766">
    <property type="entry name" value="Znf_RING_H2"/>
</dbReference>
<dbReference type="InterPro" id="IPR057992">
    <property type="entry name" value="TPR_SYVN1_N"/>
</dbReference>
<dbReference type="Pfam" id="PF25563">
    <property type="entry name" value="TPR_SYVN1_N"/>
    <property type="match status" value="1"/>
</dbReference>
<evidence type="ECO:0000256" key="15">
    <source>
        <dbReference type="PROSITE-ProRule" id="PRU00175"/>
    </source>
</evidence>
<proteinExistence type="inferred from homology"/>
<feature type="compositionally biased region" description="Acidic residues" evidence="17">
    <location>
        <begin position="821"/>
        <end position="831"/>
    </location>
</feature>
<dbReference type="Proteomes" id="UP000547976">
    <property type="component" value="Unassembled WGS sequence"/>
</dbReference>
<evidence type="ECO:0000256" key="13">
    <source>
        <dbReference type="ARBA" id="ARBA00022989"/>
    </source>
</evidence>
<keyword evidence="11" id="KW-0256">Endoplasmic reticulum</keyword>
<keyword evidence="14 18" id="KW-0472">Membrane</keyword>
<dbReference type="PANTHER" id="PTHR22763:SF184">
    <property type="entry name" value="E3 UBIQUITIN-PROTEIN LIGASE SYNOVIOLIN"/>
    <property type="match status" value="1"/>
</dbReference>
<keyword evidence="9 15" id="KW-0863">Zinc-finger</keyword>
<accession>A0A8H5LFI0</accession>
<feature type="compositionally biased region" description="Polar residues" evidence="17">
    <location>
        <begin position="659"/>
        <end position="718"/>
    </location>
</feature>
<dbReference type="OrthoDB" id="7759664at2759"/>
<dbReference type="GO" id="GO:0061630">
    <property type="term" value="F:ubiquitin protein ligase activity"/>
    <property type="evidence" value="ECO:0007669"/>
    <property type="project" value="UniProtKB-EC"/>
</dbReference>
<evidence type="ECO:0000256" key="18">
    <source>
        <dbReference type="SAM" id="Phobius"/>
    </source>
</evidence>
<dbReference type="InterPro" id="IPR001841">
    <property type="entry name" value="Znf_RING"/>
</dbReference>
<evidence type="ECO:0000313" key="21">
    <source>
        <dbReference type="Proteomes" id="UP000547976"/>
    </source>
</evidence>
<comment type="catalytic activity">
    <reaction evidence="1">
        <text>S-ubiquitinyl-[E2 ubiquitin-conjugating enzyme]-L-cysteine + [acceptor protein]-L-lysine = [E2 ubiquitin-conjugating enzyme]-L-cysteine + N(6)-ubiquitinyl-[acceptor protein]-L-lysine.</text>
        <dbReference type="EC" id="2.3.2.27"/>
    </reaction>
</comment>
<evidence type="ECO:0000259" key="19">
    <source>
        <dbReference type="PROSITE" id="PS50089"/>
    </source>
</evidence>
<dbReference type="GO" id="GO:0043161">
    <property type="term" value="P:proteasome-mediated ubiquitin-dependent protein catabolic process"/>
    <property type="evidence" value="ECO:0007669"/>
    <property type="project" value="TreeGrafter"/>
</dbReference>
<keyword evidence="13 18" id="KW-1133">Transmembrane helix</keyword>
<dbReference type="CDD" id="cd16479">
    <property type="entry name" value="RING-H2_synoviolin"/>
    <property type="match status" value="1"/>
</dbReference>
<feature type="region of interest" description="Disordered" evidence="17">
    <location>
        <begin position="482"/>
        <end position="505"/>
    </location>
</feature>
<dbReference type="EC" id="2.3.2.27" evidence="5"/>
<evidence type="ECO:0000256" key="1">
    <source>
        <dbReference type="ARBA" id="ARBA00000900"/>
    </source>
</evidence>
<keyword evidence="7 18" id="KW-0812">Transmembrane</keyword>
<keyword evidence="10" id="KW-0833">Ubl conjugation pathway</keyword>
<feature type="transmembrane region" description="Helical" evidence="18">
    <location>
        <begin position="279"/>
        <end position="299"/>
    </location>
</feature>
<evidence type="ECO:0000256" key="16">
    <source>
        <dbReference type="SAM" id="Coils"/>
    </source>
</evidence>